<gene>
    <name evidence="2" type="ORF">H8D96_01195</name>
</gene>
<keyword evidence="2" id="KW-0808">Transferase</keyword>
<dbReference type="Pfam" id="PF05050">
    <property type="entry name" value="Methyltransf_21"/>
    <property type="match status" value="1"/>
</dbReference>
<dbReference type="InterPro" id="IPR006342">
    <property type="entry name" value="FkbM_mtfrase"/>
</dbReference>
<dbReference type="InterPro" id="IPR029063">
    <property type="entry name" value="SAM-dependent_MTases_sf"/>
</dbReference>
<sequence length="311" mass="36763">MSGTILREKLSRGFTHLRQRTLLKRLQWQWHDYLKQRRLEWWNSQVDKRKKIETRIQQGVKMHLYFDSKLSQLIFCHEFELEERHFLNAFLRRGDIFVDVGANMGLFTLIAAHRVGENGRVYSFEPTFEICRRLIQNIKLNNLNNVCSRQLALSDVESEGLLFQSQDGYDAWNSFAKPIAGETYIKETVQCKRWDDFARDNQLLGNVTMMKVDVEGWEARVLNGACEMLSKKDAPVLLVEFTEEAARSAGSSCKELYCLLEEFGYQMYTYHPKFRTIVPDPLRDSYPYVNLIATKDPHYIHNRLRKKSFWR</sequence>
<dbReference type="GO" id="GO:0008168">
    <property type="term" value="F:methyltransferase activity"/>
    <property type="evidence" value="ECO:0007669"/>
    <property type="project" value="UniProtKB-KW"/>
</dbReference>
<dbReference type="InterPro" id="IPR052514">
    <property type="entry name" value="SAM-dependent_MTase"/>
</dbReference>
<dbReference type="NCBIfam" id="TIGR01444">
    <property type="entry name" value="fkbM_fam"/>
    <property type="match status" value="1"/>
</dbReference>
<dbReference type="SUPFAM" id="SSF53335">
    <property type="entry name" value="S-adenosyl-L-methionine-dependent methyltransferases"/>
    <property type="match status" value="1"/>
</dbReference>
<dbReference type="PANTHER" id="PTHR34203">
    <property type="entry name" value="METHYLTRANSFERASE, FKBM FAMILY PROTEIN"/>
    <property type="match status" value="1"/>
</dbReference>
<reference evidence="2 3" key="1">
    <citation type="submission" date="2020-08" db="EMBL/GenBank/DDBJ databases">
        <title>Bridging the membrane lipid divide: bacteria of the FCB group superphylum have the potential to synthesize archaeal ether lipids.</title>
        <authorList>
            <person name="Villanueva L."/>
            <person name="Von Meijenfeldt F.A.B."/>
            <person name="Westbye A.B."/>
            <person name="Yadav S."/>
            <person name="Hopmans E.C."/>
            <person name="Dutilh B.E."/>
            <person name="Sinninghe Damste J.S."/>
        </authorList>
    </citation>
    <scope>NUCLEOTIDE SEQUENCE [LARGE SCALE GENOMIC DNA]</scope>
    <source>
        <strain evidence="2">NIOZ-UU17</strain>
    </source>
</reference>
<dbReference type="EMBL" id="JACNIG010000050">
    <property type="protein sequence ID" value="MBC8430511.1"/>
    <property type="molecule type" value="Genomic_DNA"/>
</dbReference>
<protein>
    <submittedName>
        <fullName evidence="2">FkbM family methyltransferase</fullName>
    </submittedName>
</protein>
<organism evidence="2 3">
    <name type="scientific">Candidatus Desulfatibia vada</name>
    <dbReference type="NCBI Taxonomy" id="2841696"/>
    <lineage>
        <taxon>Bacteria</taxon>
        <taxon>Pseudomonadati</taxon>
        <taxon>Thermodesulfobacteriota</taxon>
        <taxon>Desulfobacteria</taxon>
        <taxon>Desulfobacterales</taxon>
        <taxon>Desulfobacterales incertae sedis</taxon>
        <taxon>Candidatus Desulfatibia</taxon>
    </lineage>
</organism>
<dbReference type="AlphaFoldDB" id="A0A8J6NXH1"/>
<evidence type="ECO:0000313" key="2">
    <source>
        <dbReference type="EMBL" id="MBC8430511.1"/>
    </source>
</evidence>
<accession>A0A8J6NXH1</accession>
<evidence type="ECO:0000313" key="3">
    <source>
        <dbReference type="Proteomes" id="UP000605201"/>
    </source>
</evidence>
<feature type="domain" description="Methyltransferase FkbM" evidence="1">
    <location>
        <begin position="99"/>
        <end position="267"/>
    </location>
</feature>
<dbReference type="GO" id="GO:0032259">
    <property type="term" value="P:methylation"/>
    <property type="evidence" value="ECO:0007669"/>
    <property type="project" value="UniProtKB-KW"/>
</dbReference>
<keyword evidence="2" id="KW-0489">Methyltransferase</keyword>
<name>A0A8J6NXH1_9BACT</name>
<comment type="caution">
    <text evidence="2">The sequence shown here is derived from an EMBL/GenBank/DDBJ whole genome shotgun (WGS) entry which is preliminary data.</text>
</comment>
<dbReference type="PANTHER" id="PTHR34203:SF15">
    <property type="entry name" value="SLL1173 PROTEIN"/>
    <property type="match status" value="1"/>
</dbReference>
<dbReference type="Proteomes" id="UP000605201">
    <property type="component" value="Unassembled WGS sequence"/>
</dbReference>
<evidence type="ECO:0000259" key="1">
    <source>
        <dbReference type="Pfam" id="PF05050"/>
    </source>
</evidence>
<proteinExistence type="predicted"/>
<dbReference type="Gene3D" id="3.40.50.150">
    <property type="entry name" value="Vaccinia Virus protein VP39"/>
    <property type="match status" value="1"/>
</dbReference>